<evidence type="ECO:0000313" key="2">
    <source>
        <dbReference type="Proteomes" id="UP001281147"/>
    </source>
</evidence>
<dbReference type="EMBL" id="JAUTXU010000102">
    <property type="protein sequence ID" value="KAK3708301.1"/>
    <property type="molecule type" value="Genomic_DNA"/>
</dbReference>
<evidence type="ECO:0000313" key="1">
    <source>
        <dbReference type="EMBL" id="KAK3708301.1"/>
    </source>
</evidence>
<dbReference type="Proteomes" id="UP001281147">
    <property type="component" value="Unassembled WGS sequence"/>
</dbReference>
<sequence length="364" mass="40446">MSSNSLFKRRAKPDVVANTSEGKGTKTSKVLGLRKCVEPQDAIRAIDVIFVHGLTGDREKTWTHQSTSRFWPEELLPTDLPDARIFTYGYDADVAHFFSRVSQSRIGDHAQTLLNSVAHVRERTETSDRPLFFVAHSLGGLVVEDMLLSAKNSAEDYCREILESTSGVAFMGTPHCGSQLAVWAKMGTSMAKLVKRVNDSVITVLEPESEVLARIQQEFHTMIRARNDAGKHSMRITCFFEDLETPGVGLVVPKDSAILPAYSSISIPKDHAGMTKFADTEDSGYQRVSGELWIWARDVNKRRNRAFRESDATPPVRPPERPQMLLESSNTANRPPASYFQGSMNNVGQVFQGSNIGTYYGGRS</sequence>
<reference evidence="1" key="1">
    <citation type="submission" date="2023-07" db="EMBL/GenBank/DDBJ databases">
        <title>Black Yeasts Isolated from many extreme environments.</title>
        <authorList>
            <person name="Coleine C."/>
            <person name="Stajich J.E."/>
            <person name="Selbmann L."/>
        </authorList>
    </citation>
    <scope>NUCLEOTIDE SEQUENCE</scope>
    <source>
        <strain evidence="1">CCFEE 5714</strain>
    </source>
</reference>
<keyword evidence="2" id="KW-1185">Reference proteome</keyword>
<accession>A0ACC3N1K0</accession>
<protein>
    <submittedName>
        <fullName evidence="1">Uncharacterized protein</fullName>
    </submittedName>
</protein>
<comment type="caution">
    <text evidence="1">The sequence shown here is derived from an EMBL/GenBank/DDBJ whole genome shotgun (WGS) entry which is preliminary data.</text>
</comment>
<proteinExistence type="predicted"/>
<gene>
    <name evidence="1" type="ORF">LTR37_011566</name>
</gene>
<name>A0ACC3N1K0_9PEZI</name>
<organism evidence="1 2">
    <name type="scientific">Vermiconidia calcicola</name>
    <dbReference type="NCBI Taxonomy" id="1690605"/>
    <lineage>
        <taxon>Eukaryota</taxon>
        <taxon>Fungi</taxon>
        <taxon>Dikarya</taxon>
        <taxon>Ascomycota</taxon>
        <taxon>Pezizomycotina</taxon>
        <taxon>Dothideomycetes</taxon>
        <taxon>Dothideomycetidae</taxon>
        <taxon>Mycosphaerellales</taxon>
        <taxon>Extremaceae</taxon>
        <taxon>Vermiconidia</taxon>
    </lineage>
</organism>